<organism evidence="2 3">
    <name type="scientific">Anaeromyxobacter oryzae</name>
    <dbReference type="NCBI Taxonomy" id="2918170"/>
    <lineage>
        <taxon>Bacteria</taxon>
        <taxon>Pseudomonadati</taxon>
        <taxon>Myxococcota</taxon>
        <taxon>Myxococcia</taxon>
        <taxon>Myxococcales</taxon>
        <taxon>Cystobacterineae</taxon>
        <taxon>Anaeromyxobacteraceae</taxon>
        <taxon>Anaeromyxobacter</taxon>
    </lineage>
</organism>
<evidence type="ECO:0000313" key="3">
    <source>
        <dbReference type="Proteomes" id="UP001162891"/>
    </source>
</evidence>
<feature type="transmembrane region" description="Helical" evidence="1">
    <location>
        <begin position="68"/>
        <end position="85"/>
    </location>
</feature>
<dbReference type="EMBL" id="AP025591">
    <property type="protein sequence ID" value="BDG04505.1"/>
    <property type="molecule type" value="Genomic_DNA"/>
</dbReference>
<keyword evidence="3" id="KW-1185">Reference proteome</keyword>
<feature type="transmembrane region" description="Helical" evidence="1">
    <location>
        <begin position="39"/>
        <end position="56"/>
    </location>
</feature>
<sequence length="150" mass="16219">MQRKLPASVATAVAALLLVTAIQVAAVVALGLQQQVGRPQALFSAALVVLLVTGLVRRWRLAWLWGRYLPIFLAIVIAGVLLWSWRSLPPLKLALGLLLFAVPLGVAGVALGRPTAFEWFRLVCPECGARSGRGDLLLRNVRCPRCGDVF</sequence>
<keyword evidence="1" id="KW-1133">Transmembrane helix</keyword>
<name>A0ABN6MU82_9BACT</name>
<accession>A0ABN6MU82</accession>
<reference evidence="3" key="1">
    <citation type="journal article" date="2022" name="Int. J. Syst. Evol. Microbiol.">
        <title>Anaeromyxobacter oryzae sp. nov., Anaeromyxobacter diazotrophicus sp. nov. and Anaeromyxobacter paludicola sp. nov., isolated from paddy soils.</title>
        <authorList>
            <person name="Itoh H."/>
            <person name="Xu Z."/>
            <person name="Mise K."/>
            <person name="Masuda Y."/>
            <person name="Ushijima N."/>
            <person name="Hayakawa C."/>
            <person name="Shiratori Y."/>
            <person name="Senoo K."/>
        </authorList>
    </citation>
    <scope>NUCLEOTIDE SEQUENCE [LARGE SCALE GENOMIC DNA]</scope>
    <source>
        <strain evidence="3">Red232</strain>
    </source>
</reference>
<gene>
    <name evidence="2" type="ORF">AMOR_35010</name>
</gene>
<feature type="transmembrane region" description="Helical" evidence="1">
    <location>
        <begin position="91"/>
        <end position="111"/>
    </location>
</feature>
<keyword evidence="1" id="KW-0472">Membrane</keyword>
<dbReference type="RefSeq" id="WP_248352895.1">
    <property type="nucleotide sequence ID" value="NZ_AP025591.1"/>
</dbReference>
<proteinExistence type="predicted"/>
<evidence type="ECO:0000256" key="1">
    <source>
        <dbReference type="SAM" id="Phobius"/>
    </source>
</evidence>
<evidence type="ECO:0000313" key="2">
    <source>
        <dbReference type="EMBL" id="BDG04505.1"/>
    </source>
</evidence>
<dbReference type="Proteomes" id="UP001162891">
    <property type="component" value="Chromosome"/>
</dbReference>
<protein>
    <submittedName>
        <fullName evidence="2">Uncharacterized protein</fullName>
    </submittedName>
</protein>
<keyword evidence="1" id="KW-0812">Transmembrane</keyword>